<sequence>MGIEAGLSFQANDAAPNVPLDITSHMWPKEMIKEHVQCLFDTKMTSESTCMWFLQKNVTNGTSWNAYFVSPKQEAIMHIIFIPTFAINATRERMTPMVITIMTTGSKTAKVVIAMIIICTTATRFSIKISRITNRNTSCTTKTSSKSSATATCKVIKTSSKSSATATTTATTTMEVPHAVAERIAEVVAFLALVDAFVHTPPETLEQK</sequence>
<reference evidence="1 2" key="1">
    <citation type="submission" date="2024-02" db="EMBL/GenBank/DDBJ databases">
        <title>High-quality chromosome-scale genome assembly of Pensacola bahiagrass (Paspalum notatum Flugge var. saurae).</title>
        <authorList>
            <person name="Vega J.M."/>
            <person name="Podio M."/>
            <person name="Orjuela J."/>
            <person name="Siena L.A."/>
            <person name="Pessino S.C."/>
            <person name="Combes M.C."/>
            <person name="Mariac C."/>
            <person name="Albertini E."/>
            <person name="Pupilli F."/>
            <person name="Ortiz J.P.A."/>
            <person name="Leblanc O."/>
        </authorList>
    </citation>
    <scope>NUCLEOTIDE SEQUENCE [LARGE SCALE GENOMIC DNA]</scope>
    <source>
        <strain evidence="1">R1</strain>
        <tissue evidence="1">Leaf</tissue>
    </source>
</reference>
<evidence type="ECO:0000313" key="1">
    <source>
        <dbReference type="EMBL" id="WVZ80700.1"/>
    </source>
</evidence>
<organism evidence="1 2">
    <name type="scientific">Paspalum notatum var. saurae</name>
    <dbReference type="NCBI Taxonomy" id="547442"/>
    <lineage>
        <taxon>Eukaryota</taxon>
        <taxon>Viridiplantae</taxon>
        <taxon>Streptophyta</taxon>
        <taxon>Embryophyta</taxon>
        <taxon>Tracheophyta</taxon>
        <taxon>Spermatophyta</taxon>
        <taxon>Magnoliopsida</taxon>
        <taxon>Liliopsida</taxon>
        <taxon>Poales</taxon>
        <taxon>Poaceae</taxon>
        <taxon>PACMAD clade</taxon>
        <taxon>Panicoideae</taxon>
        <taxon>Andropogonodae</taxon>
        <taxon>Paspaleae</taxon>
        <taxon>Paspalinae</taxon>
        <taxon>Paspalum</taxon>
    </lineage>
</organism>
<dbReference type="Proteomes" id="UP001341281">
    <property type="component" value="Chromosome 06"/>
</dbReference>
<proteinExistence type="predicted"/>
<dbReference type="EMBL" id="CP144750">
    <property type="protein sequence ID" value="WVZ80700.1"/>
    <property type="molecule type" value="Genomic_DNA"/>
</dbReference>
<evidence type="ECO:0000313" key="2">
    <source>
        <dbReference type="Proteomes" id="UP001341281"/>
    </source>
</evidence>
<name>A0AAQ3TVY4_PASNO</name>
<gene>
    <name evidence="1" type="ORF">U9M48_028157</name>
</gene>
<protein>
    <submittedName>
        <fullName evidence="1">Uncharacterized protein</fullName>
    </submittedName>
</protein>
<keyword evidence="2" id="KW-1185">Reference proteome</keyword>
<accession>A0AAQ3TVY4</accession>
<dbReference type="AlphaFoldDB" id="A0AAQ3TVY4"/>